<proteinExistence type="predicted"/>
<dbReference type="EMBL" id="LSLI01000037">
    <property type="protein sequence ID" value="KXS32239.1"/>
    <property type="molecule type" value="Genomic_DNA"/>
</dbReference>
<evidence type="ECO:0000256" key="1">
    <source>
        <dbReference type="SAM" id="Coils"/>
    </source>
</evidence>
<keyword evidence="1" id="KW-0175">Coiled coil</keyword>
<evidence type="ECO:0000313" key="2">
    <source>
        <dbReference type="EMBL" id="KXS32239.1"/>
    </source>
</evidence>
<reference evidence="2 3" key="1">
    <citation type="submission" date="2016-02" db="EMBL/GenBank/DDBJ databases">
        <authorList>
            <person name="Wen L."/>
            <person name="He K."/>
            <person name="Yang H."/>
        </authorList>
    </citation>
    <scope>NUCLEOTIDE SEQUENCE [LARGE SCALE GENOMIC DNA]</scope>
    <source>
        <strain evidence="2">ShG14-8</strain>
    </source>
</reference>
<protein>
    <recommendedName>
        <fullName evidence="4">TIGR02449 family protein</fullName>
    </recommendedName>
</protein>
<accession>A0A139BTE1</accession>
<dbReference type="AlphaFoldDB" id="A0A139BTE1"/>
<name>A0A139BTE1_9PROT</name>
<organism evidence="2 3">
    <name type="scientific">Candidatus Gallionella acididurans</name>
    <dbReference type="NCBI Taxonomy" id="1796491"/>
    <lineage>
        <taxon>Bacteria</taxon>
        <taxon>Pseudomonadati</taxon>
        <taxon>Pseudomonadota</taxon>
        <taxon>Betaproteobacteria</taxon>
        <taxon>Nitrosomonadales</taxon>
        <taxon>Gallionellaceae</taxon>
        <taxon>Gallionella</taxon>
    </lineage>
</organism>
<evidence type="ECO:0008006" key="4">
    <source>
        <dbReference type="Google" id="ProtNLM"/>
    </source>
</evidence>
<comment type="caution">
    <text evidence="2">The sequence shown here is derived from an EMBL/GenBank/DDBJ whole genome shotgun (WGS) entry which is preliminary data.</text>
</comment>
<gene>
    <name evidence="2" type="ORF">AWT59_1655</name>
</gene>
<reference evidence="2 3" key="2">
    <citation type="submission" date="2016-03" db="EMBL/GenBank/DDBJ databases">
        <title>New uncultured bacterium of the family Gallionellaceae from acid mine drainage: description and reconstruction of genome based on metagenomic analysis of microbial community.</title>
        <authorList>
            <person name="Kadnikov V."/>
            <person name="Ivasenko D."/>
            <person name="Beletsky A."/>
            <person name="Mardanov A."/>
            <person name="Danilova E."/>
            <person name="Pimenov N."/>
            <person name="Karnachuk O."/>
            <person name="Ravin N."/>
        </authorList>
    </citation>
    <scope>NUCLEOTIDE SEQUENCE [LARGE SCALE GENOMIC DNA]</scope>
    <source>
        <strain evidence="2">ShG14-8</strain>
    </source>
</reference>
<feature type="coiled-coil region" evidence="1">
    <location>
        <begin position="5"/>
        <end position="32"/>
    </location>
</feature>
<evidence type="ECO:0000313" key="3">
    <source>
        <dbReference type="Proteomes" id="UP000070578"/>
    </source>
</evidence>
<sequence length="66" mass="7398">MENELDALEGKLAQLIQVSGKLRAENQQLRQELAHTLSSNRQCNDKVEIARARLTKLLGTLPENLS</sequence>
<dbReference type="Proteomes" id="UP000070578">
    <property type="component" value="Unassembled WGS sequence"/>
</dbReference>